<comment type="caution">
    <text evidence="2">The sequence shown here is derived from an EMBL/GenBank/DDBJ whole genome shotgun (WGS) entry which is preliminary data.</text>
</comment>
<dbReference type="EMBL" id="VSRR010036472">
    <property type="protein sequence ID" value="MPC73275.1"/>
    <property type="molecule type" value="Genomic_DNA"/>
</dbReference>
<feature type="compositionally biased region" description="Basic and acidic residues" evidence="1">
    <location>
        <begin position="72"/>
        <end position="89"/>
    </location>
</feature>
<proteinExistence type="predicted"/>
<protein>
    <submittedName>
        <fullName evidence="2">Uncharacterized protein</fullName>
    </submittedName>
</protein>
<sequence>MEVRQSVQAKQVCVTCGLAGLPSVVQRGVVGRAAPHTNRSVPHPNTTRPRRLLSLLCPRPPSRVAPLRFRRKEGDTRRERQRHSETERTAPRCSLLPLDAPAGPSCLHAERRHSWPTLNSHTPRHAASLHSCHKAPVEVTWFVESVFTVLLTD</sequence>
<name>A0A5B7HU08_PORTR</name>
<evidence type="ECO:0000313" key="2">
    <source>
        <dbReference type="EMBL" id="MPC73275.1"/>
    </source>
</evidence>
<evidence type="ECO:0000313" key="3">
    <source>
        <dbReference type="Proteomes" id="UP000324222"/>
    </source>
</evidence>
<accession>A0A5B7HU08</accession>
<feature type="region of interest" description="Disordered" evidence="1">
    <location>
        <begin position="68"/>
        <end position="89"/>
    </location>
</feature>
<gene>
    <name evidence="2" type="ORF">E2C01_067598</name>
</gene>
<dbReference type="AlphaFoldDB" id="A0A5B7HU08"/>
<organism evidence="2 3">
    <name type="scientific">Portunus trituberculatus</name>
    <name type="common">Swimming crab</name>
    <name type="synonym">Neptunus trituberculatus</name>
    <dbReference type="NCBI Taxonomy" id="210409"/>
    <lineage>
        <taxon>Eukaryota</taxon>
        <taxon>Metazoa</taxon>
        <taxon>Ecdysozoa</taxon>
        <taxon>Arthropoda</taxon>
        <taxon>Crustacea</taxon>
        <taxon>Multicrustacea</taxon>
        <taxon>Malacostraca</taxon>
        <taxon>Eumalacostraca</taxon>
        <taxon>Eucarida</taxon>
        <taxon>Decapoda</taxon>
        <taxon>Pleocyemata</taxon>
        <taxon>Brachyura</taxon>
        <taxon>Eubrachyura</taxon>
        <taxon>Portunoidea</taxon>
        <taxon>Portunidae</taxon>
        <taxon>Portuninae</taxon>
        <taxon>Portunus</taxon>
    </lineage>
</organism>
<evidence type="ECO:0000256" key="1">
    <source>
        <dbReference type="SAM" id="MobiDB-lite"/>
    </source>
</evidence>
<keyword evidence="3" id="KW-1185">Reference proteome</keyword>
<reference evidence="2 3" key="1">
    <citation type="submission" date="2019-05" db="EMBL/GenBank/DDBJ databases">
        <title>Another draft genome of Portunus trituberculatus and its Hox gene families provides insights of decapod evolution.</title>
        <authorList>
            <person name="Jeong J.-H."/>
            <person name="Song I."/>
            <person name="Kim S."/>
            <person name="Choi T."/>
            <person name="Kim D."/>
            <person name="Ryu S."/>
            <person name="Kim W."/>
        </authorList>
    </citation>
    <scope>NUCLEOTIDE SEQUENCE [LARGE SCALE GENOMIC DNA]</scope>
    <source>
        <tissue evidence="2">Muscle</tissue>
    </source>
</reference>
<dbReference type="Proteomes" id="UP000324222">
    <property type="component" value="Unassembled WGS sequence"/>
</dbReference>